<feature type="region of interest" description="Disordered" evidence="1">
    <location>
        <begin position="1"/>
        <end position="176"/>
    </location>
</feature>
<evidence type="ECO:0000313" key="2">
    <source>
        <dbReference type="EMBL" id="OMO79174.1"/>
    </source>
</evidence>
<feature type="compositionally biased region" description="Low complexity" evidence="1">
    <location>
        <begin position="117"/>
        <end position="129"/>
    </location>
</feature>
<gene>
    <name evidence="2" type="ORF">COLO4_24507</name>
</gene>
<reference evidence="3" key="1">
    <citation type="submission" date="2013-09" db="EMBL/GenBank/DDBJ databases">
        <title>Corchorus olitorius genome sequencing.</title>
        <authorList>
            <person name="Alam M."/>
            <person name="Haque M.S."/>
            <person name="Islam M.S."/>
            <person name="Emdad E.M."/>
            <person name="Islam M.M."/>
            <person name="Ahmed B."/>
            <person name="Halim A."/>
            <person name="Hossen Q.M.M."/>
            <person name="Hossain M.Z."/>
            <person name="Ahmed R."/>
            <person name="Khan M.M."/>
            <person name="Islam R."/>
            <person name="Rashid M.M."/>
            <person name="Khan S.A."/>
            <person name="Rahman M.S."/>
            <person name="Alam M."/>
            <person name="Yahiya A.S."/>
            <person name="Khan M.S."/>
            <person name="Azam M.S."/>
            <person name="Haque T."/>
            <person name="Lashkar M.Z.H."/>
            <person name="Akhand A.I."/>
            <person name="Morshed G."/>
            <person name="Roy S."/>
            <person name="Uddin K.S."/>
            <person name="Rabeya T."/>
            <person name="Hossain A.S."/>
            <person name="Chowdhury A."/>
            <person name="Snigdha A.R."/>
            <person name="Mortoza M.S."/>
            <person name="Matin S.A."/>
            <person name="Hoque S.M.E."/>
            <person name="Islam M.K."/>
            <person name="Roy D.K."/>
            <person name="Haider R."/>
            <person name="Moosa M.M."/>
            <person name="Elias S.M."/>
            <person name="Hasan A.M."/>
            <person name="Jahan S."/>
            <person name="Shafiuddin M."/>
            <person name="Mahmood N."/>
            <person name="Shommy N.S."/>
        </authorList>
    </citation>
    <scope>NUCLEOTIDE SEQUENCE [LARGE SCALE GENOMIC DNA]</scope>
    <source>
        <strain evidence="3">cv. O-4</strain>
    </source>
</reference>
<feature type="compositionally biased region" description="Basic and acidic residues" evidence="1">
    <location>
        <begin position="82"/>
        <end position="92"/>
    </location>
</feature>
<name>A0A1R3I9D5_9ROSI</name>
<keyword evidence="3" id="KW-1185">Reference proteome</keyword>
<organism evidence="2 3">
    <name type="scientific">Corchorus olitorius</name>
    <dbReference type="NCBI Taxonomy" id="93759"/>
    <lineage>
        <taxon>Eukaryota</taxon>
        <taxon>Viridiplantae</taxon>
        <taxon>Streptophyta</taxon>
        <taxon>Embryophyta</taxon>
        <taxon>Tracheophyta</taxon>
        <taxon>Spermatophyta</taxon>
        <taxon>Magnoliopsida</taxon>
        <taxon>eudicotyledons</taxon>
        <taxon>Gunneridae</taxon>
        <taxon>Pentapetalae</taxon>
        <taxon>rosids</taxon>
        <taxon>malvids</taxon>
        <taxon>Malvales</taxon>
        <taxon>Malvaceae</taxon>
        <taxon>Grewioideae</taxon>
        <taxon>Apeibeae</taxon>
        <taxon>Corchorus</taxon>
    </lineage>
</organism>
<evidence type="ECO:0000313" key="3">
    <source>
        <dbReference type="Proteomes" id="UP000187203"/>
    </source>
</evidence>
<accession>A0A1R3I9D5</accession>
<dbReference type="EMBL" id="AWUE01018627">
    <property type="protein sequence ID" value="OMO79174.1"/>
    <property type="molecule type" value="Genomic_DNA"/>
</dbReference>
<sequence>MLPLEKMKRMKSLLLLPMMRSKKLSPKPDPKTHQSHKSHKLRLKKNMRISMVVTKTHPNPIENPPSSSGEDEKDQEYSSSSNDEKQEDESKTRPLNTPVPKKLQTNSVEKEDENSRSGDWGDNSDSDSSMAAKNSPNAIGKNLISKAQTYAKRAREFDQPLKKSKRAKSVVEEEETVVKSKATFFGGFS</sequence>
<evidence type="ECO:0000256" key="1">
    <source>
        <dbReference type="SAM" id="MobiDB-lite"/>
    </source>
</evidence>
<dbReference type="Proteomes" id="UP000187203">
    <property type="component" value="Unassembled WGS sequence"/>
</dbReference>
<proteinExistence type="predicted"/>
<dbReference type="AlphaFoldDB" id="A0A1R3I9D5"/>
<dbReference type="OrthoDB" id="10498646at2759"/>
<feature type="compositionally biased region" description="Basic residues" evidence="1">
    <location>
        <begin position="33"/>
        <end position="47"/>
    </location>
</feature>
<protein>
    <submittedName>
        <fullName evidence="2">Uncharacterized protein</fullName>
    </submittedName>
</protein>
<comment type="caution">
    <text evidence="2">The sequence shown here is derived from an EMBL/GenBank/DDBJ whole genome shotgun (WGS) entry which is preliminary data.</text>
</comment>